<feature type="binding site" evidence="1">
    <location>
        <position position="199"/>
    </location>
    <ligand>
        <name>Mg(2+)</name>
        <dbReference type="ChEBI" id="CHEBI:18420"/>
        <label>4</label>
    </ligand>
</feature>
<dbReference type="GO" id="GO:0000287">
    <property type="term" value="F:magnesium ion binding"/>
    <property type="evidence" value="ECO:0007669"/>
    <property type="project" value="UniProtKB-UniRule"/>
</dbReference>
<comment type="similarity">
    <text evidence="1">Belongs to the thiamine-monophosphate kinase family.</text>
</comment>
<dbReference type="GO" id="GO:0009229">
    <property type="term" value="P:thiamine diphosphate biosynthetic process"/>
    <property type="evidence" value="ECO:0007669"/>
    <property type="project" value="UniProtKB-UniRule"/>
</dbReference>
<comment type="pathway">
    <text evidence="1">Cofactor biosynthesis; thiamine diphosphate biosynthesis; thiamine diphosphate from thiamine phosphate: step 1/1.</text>
</comment>
<feature type="binding site" evidence="1">
    <location>
        <position position="165"/>
    </location>
    <ligand>
        <name>Mg(2+)</name>
        <dbReference type="ChEBI" id="CHEBI:18420"/>
        <label>2</label>
    </ligand>
</feature>
<feature type="binding site" evidence="1">
    <location>
        <position position="165"/>
    </location>
    <ligand>
        <name>Mg(2+)</name>
        <dbReference type="ChEBI" id="CHEBI:18420"/>
        <label>1</label>
    </ligand>
</feature>
<feature type="binding site" evidence="1">
    <location>
        <position position="172"/>
    </location>
    <ligand>
        <name>substrate</name>
    </ligand>
</feature>
<feature type="binding site" evidence="1">
    <location>
        <position position="149"/>
    </location>
    <ligand>
        <name>Mg(2+)</name>
        <dbReference type="ChEBI" id="CHEBI:18420"/>
        <label>3</label>
    </ligand>
</feature>
<feature type="region of interest" description="Disordered" evidence="2">
    <location>
        <begin position="270"/>
        <end position="289"/>
    </location>
</feature>
<dbReference type="EC" id="2.7.4.16" evidence="1"/>
<comment type="function">
    <text evidence="1">Catalyzes the ATP-dependent phosphorylation of thiamine-monophosphate (TMP) to form thiamine-pyrophosphate (TPP), the active form of vitamin B1.</text>
</comment>
<dbReference type="HAMAP" id="MF_02128">
    <property type="entry name" value="TMP_kinase"/>
    <property type="match status" value="1"/>
</dbReference>
<keyword evidence="1" id="KW-0547">Nucleotide-binding</keyword>
<feature type="binding site" evidence="1">
    <location>
        <position position="199"/>
    </location>
    <ligand>
        <name>Mg(2+)</name>
        <dbReference type="ChEBI" id="CHEBI:18420"/>
        <label>3</label>
    </ligand>
</feature>
<dbReference type="NCBIfam" id="TIGR01379">
    <property type="entry name" value="thiL"/>
    <property type="match status" value="1"/>
</dbReference>
<dbReference type="InterPro" id="IPR016188">
    <property type="entry name" value="PurM-like_N"/>
</dbReference>
<feature type="compositionally biased region" description="Basic and acidic residues" evidence="2">
    <location>
        <begin position="72"/>
        <end position="81"/>
    </location>
</feature>
<dbReference type="GO" id="GO:0009228">
    <property type="term" value="P:thiamine biosynthetic process"/>
    <property type="evidence" value="ECO:0007669"/>
    <property type="project" value="UniProtKB-KW"/>
</dbReference>
<keyword evidence="1" id="KW-0784">Thiamine biosynthesis</keyword>
<evidence type="ECO:0000256" key="2">
    <source>
        <dbReference type="SAM" id="MobiDB-lite"/>
    </source>
</evidence>
<evidence type="ECO:0000256" key="1">
    <source>
        <dbReference type="HAMAP-Rule" id="MF_02128"/>
    </source>
</evidence>
<keyword evidence="1" id="KW-0460">Magnesium</keyword>
<keyword evidence="1 4" id="KW-0418">Kinase</keyword>
<dbReference type="GO" id="GO:0005524">
    <property type="term" value="F:ATP binding"/>
    <property type="evidence" value="ECO:0007669"/>
    <property type="project" value="UniProtKB-UniRule"/>
</dbReference>
<feature type="binding site" evidence="1">
    <location>
        <position position="427"/>
    </location>
    <ligand>
        <name>substrate</name>
    </ligand>
</feature>
<comment type="caution">
    <text evidence="4">The sequence shown here is derived from an EMBL/GenBank/DDBJ whole genome shotgun (WGS) entry which is preliminary data.</text>
</comment>
<evidence type="ECO:0000259" key="3">
    <source>
        <dbReference type="Pfam" id="PF00586"/>
    </source>
</evidence>
<dbReference type="PANTHER" id="PTHR30270:SF0">
    <property type="entry name" value="THIAMINE-MONOPHOSPHATE KINASE"/>
    <property type="match status" value="1"/>
</dbReference>
<dbReference type="InterPro" id="IPR036921">
    <property type="entry name" value="PurM-like_N_sf"/>
</dbReference>
<dbReference type="InterPro" id="IPR006283">
    <property type="entry name" value="ThiL-like"/>
</dbReference>
<dbReference type="CDD" id="cd02194">
    <property type="entry name" value="ThiL"/>
    <property type="match status" value="1"/>
</dbReference>
<accession>A0A7K1LG11</accession>
<feature type="domain" description="PurM-like N-terminal" evidence="3">
    <location>
        <begin position="147"/>
        <end position="267"/>
    </location>
</feature>
<comment type="caution">
    <text evidence="1">Lacks conserved residue(s) required for the propagation of feature annotation.</text>
</comment>
<keyword evidence="1" id="KW-0067">ATP-binding</keyword>
<dbReference type="Proteomes" id="UP000462152">
    <property type="component" value="Unassembled WGS sequence"/>
</dbReference>
<dbReference type="Gene3D" id="3.30.1330.10">
    <property type="entry name" value="PurM-like, N-terminal domain"/>
    <property type="match status" value="1"/>
</dbReference>
<feature type="binding site" evidence="1">
    <location>
        <position position="149"/>
    </location>
    <ligand>
        <name>Mg(2+)</name>
        <dbReference type="ChEBI" id="CHEBI:18420"/>
        <label>4</label>
    </ligand>
</feature>
<feature type="compositionally biased region" description="Basic residues" evidence="2">
    <location>
        <begin position="35"/>
        <end position="53"/>
    </location>
</feature>
<feature type="binding site" evidence="1">
    <location>
        <position position="376"/>
    </location>
    <ligand>
        <name>Mg(2+)</name>
        <dbReference type="ChEBI" id="CHEBI:18420"/>
        <label>5</label>
    </ligand>
</feature>
<feature type="binding site" evidence="1">
    <location>
        <position position="473"/>
    </location>
    <ligand>
        <name>substrate</name>
    </ligand>
</feature>
<keyword evidence="5" id="KW-1185">Reference proteome</keyword>
<evidence type="ECO:0000313" key="4">
    <source>
        <dbReference type="EMBL" id="MUN54134.1"/>
    </source>
</evidence>
<protein>
    <recommendedName>
        <fullName evidence="1">Thiamine-monophosphate kinase</fullName>
        <shortName evidence="1">TMP kinase</shortName>
        <shortName evidence="1">Thiamine-phosphate kinase</shortName>
        <ecNumber evidence="1">2.7.4.16</ecNumber>
    </recommendedName>
</protein>
<dbReference type="Pfam" id="PF00586">
    <property type="entry name" value="AIRS"/>
    <property type="match status" value="1"/>
</dbReference>
<dbReference type="InterPro" id="IPR036676">
    <property type="entry name" value="PurM-like_C_sf"/>
</dbReference>
<dbReference type="Gene3D" id="3.90.650.10">
    <property type="entry name" value="PurM-like C-terminal domain"/>
    <property type="match status" value="1"/>
</dbReference>
<feature type="binding site" evidence="1">
    <location>
        <position position="375"/>
    </location>
    <ligand>
        <name>ATP</name>
        <dbReference type="ChEBI" id="CHEBI:30616"/>
    </ligand>
</feature>
<evidence type="ECO:0000313" key="5">
    <source>
        <dbReference type="Proteomes" id="UP000462152"/>
    </source>
</evidence>
<organism evidence="4 5">
    <name type="scientific">Rothia koreensis</name>
    <dbReference type="NCBI Taxonomy" id="592378"/>
    <lineage>
        <taxon>Bacteria</taxon>
        <taxon>Bacillati</taxon>
        <taxon>Actinomycetota</taxon>
        <taxon>Actinomycetes</taxon>
        <taxon>Micrococcales</taxon>
        <taxon>Micrococcaceae</taxon>
        <taxon>Rothia</taxon>
    </lineage>
</organism>
<gene>
    <name evidence="1 4" type="primary">thiL</name>
    <name evidence="4" type="ORF">GMA10_02680</name>
</gene>
<keyword evidence="1" id="KW-0479">Metal-binding</keyword>
<dbReference type="PANTHER" id="PTHR30270">
    <property type="entry name" value="THIAMINE-MONOPHOSPHATE KINASE"/>
    <property type="match status" value="1"/>
</dbReference>
<dbReference type="SUPFAM" id="SSF56042">
    <property type="entry name" value="PurM C-terminal domain-like"/>
    <property type="match status" value="1"/>
</dbReference>
<dbReference type="SUPFAM" id="SSF55326">
    <property type="entry name" value="PurM N-terminal domain-like"/>
    <property type="match status" value="1"/>
</dbReference>
<feature type="binding site" evidence="1">
    <location>
        <position position="373"/>
    </location>
    <ligand>
        <name>Mg(2+)</name>
        <dbReference type="ChEBI" id="CHEBI:18420"/>
        <label>3</label>
    </ligand>
</feature>
<reference evidence="4 5" key="1">
    <citation type="submission" date="2019-12" db="EMBL/GenBank/DDBJ databases">
        <authorList>
            <person name="Li J."/>
            <person name="Shi Y."/>
            <person name="Xu G."/>
            <person name="Xiao D."/>
            <person name="Ran X."/>
        </authorList>
    </citation>
    <scope>NUCLEOTIDE SEQUENCE [LARGE SCALE GENOMIC DNA]</scope>
    <source>
        <strain evidence="4 5">JCM 15915</strain>
    </source>
</reference>
<dbReference type="AlphaFoldDB" id="A0A7K1LG11"/>
<feature type="region of interest" description="Disordered" evidence="2">
    <location>
        <begin position="34"/>
        <end position="90"/>
    </location>
</feature>
<feature type="binding site" evidence="1">
    <location>
        <position position="250"/>
    </location>
    <ligand>
        <name>Mg(2+)</name>
        <dbReference type="ChEBI" id="CHEBI:18420"/>
        <label>1</label>
    </ligand>
</feature>
<feature type="binding site" evidence="1">
    <location>
        <position position="290"/>
    </location>
    <ligand>
        <name>ATP</name>
        <dbReference type="ChEBI" id="CHEBI:30616"/>
    </ligand>
</feature>
<feature type="binding site" evidence="1">
    <location>
        <position position="163"/>
    </location>
    <ligand>
        <name>Mg(2+)</name>
        <dbReference type="ChEBI" id="CHEBI:18420"/>
        <label>4</label>
    </ligand>
</feature>
<sequence length="482" mass="50893">MPVQRLRGRCLGPVELGQPLPQQQGLRQGLGRARGFGHQRRCQRRRSAGRRIRQTAAGGEPTEPVRSSWSPSDRHFHDPRPRWRRNGRGQGVQGPFALEIREVGVVGPWTVAQVSEEELLRPVLEIFAAHNERAEAARSGRLLLGPGDDCAVYDLTPGRTVVTVDTQTQGQDYLRTYPCGYTVRGWELGWKSAAQNLADVAAMGALPTGLVISLTLPPETPVDWVTDMARGYCAAIRTLGAAHCTVGGGDVGSGTELSATVAAFGTVPEGGPLDASHGSARGRASGPVLRSGARPGDVLVLAGTVGRAAAGLEILMDRQGAFPMPVPEHAETGPAWGAPEDDPSALAASQLRPLPPLHLGPDLAAAGATAMIDVSDGLLKDAERVARASGVAIDVDSSRLTPLVEPLRRAATFVDEDPLEWVLHGGEDHGILATLPSTADLPAGAIAIGSCGESTDRAPHISVDGRPRDQRGWDHFAAKDRV</sequence>
<feature type="binding site" evidence="1">
    <location>
        <begin position="249"/>
        <end position="250"/>
    </location>
    <ligand>
        <name>ATP</name>
        <dbReference type="ChEBI" id="CHEBI:30616"/>
    </ligand>
</feature>
<name>A0A7K1LG11_9MICC</name>
<comment type="catalytic activity">
    <reaction evidence="1">
        <text>thiamine phosphate + ATP = thiamine diphosphate + ADP</text>
        <dbReference type="Rhea" id="RHEA:15913"/>
        <dbReference type="ChEBI" id="CHEBI:30616"/>
        <dbReference type="ChEBI" id="CHEBI:37575"/>
        <dbReference type="ChEBI" id="CHEBI:58937"/>
        <dbReference type="ChEBI" id="CHEBI:456216"/>
        <dbReference type="EC" id="2.7.4.16"/>
    </reaction>
</comment>
<proteinExistence type="inferred from homology"/>
<comment type="miscellaneous">
    <text evidence="1">Reaction mechanism of ThiL seems to utilize a direct, inline transfer of the gamma-phosphate of ATP to TMP rather than a phosphorylated enzyme intermediate.</text>
</comment>
<dbReference type="UniPathway" id="UPA00060">
    <property type="reaction ID" value="UER00142"/>
</dbReference>
<dbReference type="GO" id="GO:0009030">
    <property type="term" value="F:thiamine-phosphate kinase activity"/>
    <property type="evidence" value="ECO:0007669"/>
    <property type="project" value="UniProtKB-UniRule"/>
</dbReference>
<feature type="binding site" evidence="1">
    <location>
        <position position="199"/>
    </location>
    <ligand>
        <name>Mg(2+)</name>
        <dbReference type="ChEBI" id="CHEBI:18420"/>
        <label>2</label>
    </ligand>
</feature>
<keyword evidence="1 4" id="KW-0808">Transferase</keyword>
<dbReference type="EMBL" id="WOGT01000001">
    <property type="protein sequence ID" value="MUN54134.1"/>
    <property type="molecule type" value="Genomic_DNA"/>
</dbReference>